<dbReference type="InterPro" id="IPR050390">
    <property type="entry name" value="C5-Methyltransferase"/>
</dbReference>
<keyword evidence="3" id="KW-0808">Transferase</keyword>
<dbReference type="PANTHER" id="PTHR10629">
    <property type="entry name" value="CYTOSINE-SPECIFIC METHYLTRANSFERASE"/>
    <property type="match status" value="1"/>
</dbReference>
<dbReference type="SUPFAM" id="SSF53335">
    <property type="entry name" value="S-adenosyl-L-methionine-dependent methyltransferases"/>
    <property type="match status" value="1"/>
</dbReference>
<protein>
    <recommendedName>
        <fullName evidence="1">DNA (cytosine-5-)-methyltransferase</fullName>
        <ecNumber evidence="1">2.1.1.37</ecNumber>
    </recommendedName>
</protein>
<evidence type="ECO:0000313" key="5">
    <source>
        <dbReference type="EMBL" id="MCL7048432.1"/>
    </source>
</evidence>
<evidence type="ECO:0000256" key="4">
    <source>
        <dbReference type="ARBA" id="ARBA00022691"/>
    </source>
</evidence>
<comment type="caution">
    <text evidence="5">The sequence shown here is derived from an EMBL/GenBank/DDBJ whole genome shotgun (WGS) entry which is preliminary data.</text>
</comment>
<dbReference type="Proteomes" id="UP001177140">
    <property type="component" value="Unassembled WGS sequence"/>
</dbReference>
<sequence length="77" mass="8579">MENVVDLLRFSNGFLGRHAVSRLISLDYQVRVGIMAAGSFGVPQFRQRVFLWDAQLGKVIQIAEASTVPLTNTRGRC</sequence>
<dbReference type="InterPro" id="IPR001525">
    <property type="entry name" value="C5_MeTfrase"/>
</dbReference>
<dbReference type="EC" id="2.1.1.37" evidence="1"/>
<accession>A0AA42B1X9</accession>
<dbReference type="Gene3D" id="3.40.50.150">
    <property type="entry name" value="Vaccinia Virus protein VP39"/>
    <property type="match status" value="1"/>
</dbReference>
<dbReference type="Pfam" id="PF00145">
    <property type="entry name" value="DNA_methylase"/>
    <property type="match status" value="1"/>
</dbReference>
<evidence type="ECO:0000313" key="6">
    <source>
        <dbReference type="Proteomes" id="UP001177140"/>
    </source>
</evidence>
<dbReference type="GO" id="GO:0032259">
    <property type="term" value="P:methylation"/>
    <property type="evidence" value="ECO:0007669"/>
    <property type="project" value="UniProtKB-KW"/>
</dbReference>
<evidence type="ECO:0000256" key="2">
    <source>
        <dbReference type="ARBA" id="ARBA00022603"/>
    </source>
</evidence>
<dbReference type="AlphaFoldDB" id="A0AA42B1X9"/>
<keyword evidence="4" id="KW-0949">S-adenosyl-L-methionine</keyword>
<organism evidence="5 6">
    <name type="scientific">Papaver nudicaule</name>
    <name type="common">Iceland poppy</name>
    <dbReference type="NCBI Taxonomy" id="74823"/>
    <lineage>
        <taxon>Eukaryota</taxon>
        <taxon>Viridiplantae</taxon>
        <taxon>Streptophyta</taxon>
        <taxon>Embryophyta</taxon>
        <taxon>Tracheophyta</taxon>
        <taxon>Spermatophyta</taxon>
        <taxon>Magnoliopsida</taxon>
        <taxon>Ranunculales</taxon>
        <taxon>Papaveraceae</taxon>
        <taxon>Papaveroideae</taxon>
        <taxon>Papaver</taxon>
    </lineage>
</organism>
<dbReference type="InterPro" id="IPR029063">
    <property type="entry name" value="SAM-dependent_MTases_sf"/>
</dbReference>
<evidence type="ECO:0000256" key="1">
    <source>
        <dbReference type="ARBA" id="ARBA00011975"/>
    </source>
</evidence>
<gene>
    <name evidence="5" type="ORF">MKW94_000176</name>
</gene>
<keyword evidence="2" id="KW-0489">Methyltransferase</keyword>
<evidence type="ECO:0000256" key="3">
    <source>
        <dbReference type="ARBA" id="ARBA00022679"/>
    </source>
</evidence>
<dbReference type="GO" id="GO:0044027">
    <property type="term" value="P:negative regulation of gene expression via chromosomal CpG island methylation"/>
    <property type="evidence" value="ECO:0007669"/>
    <property type="project" value="TreeGrafter"/>
</dbReference>
<dbReference type="GO" id="GO:0005634">
    <property type="term" value="C:nucleus"/>
    <property type="evidence" value="ECO:0007669"/>
    <property type="project" value="TreeGrafter"/>
</dbReference>
<dbReference type="GO" id="GO:0003886">
    <property type="term" value="F:DNA (cytosine-5-)-methyltransferase activity"/>
    <property type="evidence" value="ECO:0007669"/>
    <property type="project" value="UniProtKB-EC"/>
</dbReference>
<reference evidence="5" key="1">
    <citation type="submission" date="2022-03" db="EMBL/GenBank/DDBJ databases">
        <title>A functionally conserved STORR gene fusion in Papaver species that diverged 16.8 million years ago.</title>
        <authorList>
            <person name="Catania T."/>
        </authorList>
    </citation>
    <scope>NUCLEOTIDE SEQUENCE</scope>
    <source>
        <strain evidence="5">S-191538</strain>
    </source>
</reference>
<name>A0AA42B1X9_PAPNU</name>
<dbReference type="PANTHER" id="PTHR10629:SF42">
    <property type="entry name" value="DNA (CYTOSINE-5)-METHYLTRANSFERASE CMT1-RELATED"/>
    <property type="match status" value="1"/>
</dbReference>
<keyword evidence="6" id="KW-1185">Reference proteome</keyword>
<dbReference type="EMBL" id="JAJJMA010304507">
    <property type="protein sequence ID" value="MCL7048432.1"/>
    <property type="molecule type" value="Genomic_DNA"/>
</dbReference>
<proteinExistence type="predicted"/>
<dbReference type="GO" id="GO:0003677">
    <property type="term" value="F:DNA binding"/>
    <property type="evidence" value="ECO:0007669"/>
    <property type="project" value="TreeGrafter"/>
</dbReference>